<keyword evidence="4 11" id="KW-0547">Nucleotide-binding</keyword>
<dbReference type="CDD" id="cd14007">
    <property type="entry name" value="STKc_Aurora"/>
    <property type="match status" value="1"/>
</dbReference>
<proteinExistence type="inferred from homology"/>
<dbReference type="Pfam" id="PF00069">
    <property type="entry name" value="Pkinase"/>
    <property type="match status" value="1"/>
</dbReference>
<comment type="subcellular location">
    <subcellularLocation>
        <location evidence="1">Midbody</location>
    </subcellularLocation>
</comment>
<evidence type="ECO:0000256" key="14">
    <source>
        <dbReference type="RuleBase" id="RU000304"/>
    </source>
</evidence>
<dbReference type="PROSITE" id="PS50011">
    <property type="entry name" value="PROTEIN_KINASE_DOM"/>
    <property type="match status" value="1"/>
</dbReference>
<protein>
    <recommendedName>
        <fullName evidence="15">Aurora kinase</fullName>
        <ecNumber evidence="15">2.7.11.1</ecNumber>
    </recommendedName>
</protein>
<evidence type="ECO:0000256" key="10">
    <source>
        <dbReference type="PIRSR" id="PIRSR630616-1"/>
    </source>
</evidence>
<dbReference type="GO" id="GO:0006950">
    <property type="term" value="P:response to stress"/>
    <property type="evidence" value="ECO:0007669"/>
    <property type="project" value="UniProtKB-ARBA"/>
</dbReference>
<evidence type="ECO:0000256" key="16">
    <source>
        <dbReference type="SAM" id="MobiDB-lite"/>
    </source>
</evidence>
<evidence type="ECO:0000256" key="11">
    <source>
        <dbReference type="PIRSR" id="PIRSR630616-2"/>
    </source>
</evidence>
<dbReference type="EC" id="2.7.11.1" evidence="15"/>
<dbReference type="GO" id="GO:0000070">
    <property type="term" value="P:mitotic sister chromatid segregation"/>
    <property type="evidence" value="ECO:0007669"/>
    <property type="project" value="UniProtKB-ARBA"/>
</dbReference>
<feature type="cross-link" description="Glycyl lysine isopeptide (Lys-Gly) (interchain with G-Cter in SUMO2)" evidence="12">
    <location>
        <position position="240"/>
    </location>
</feature>
<dbReference type="FunFam" id="1.10.510.10:FF:000235">
    <property type="entry name" value="Serine/threonine-protein kinase ark1"/>
    <property type="match status" value="1"/>
</dbReference>
<dbReference type="SUPFAM" id="SSF56112">
    <property type="entry name" value="Protein kinase-like (PK-like)"/>
    <property type="match status" value="1"/>
</dbReference>
<dbReference type="STRING" id="70415.A0A5S6QF27"/>
<evidence type="ECO:0000256" key="13">
    <source>
        <dbReference type="PROSITE-ProRule" id="PRU10141"/>
    </source>
</evidence>
<dbReference type="GO" id="GO:0005524">
    <property type="term" value="F:ATP binding"/>
    <property type="evidence" value="ECO:0007669"/>
    <property type="project" value="UniProtKB-UniRule"/>
</dbReference>
<feature type="binding site" evidence="11">
    <location>
        <begin position="193"/>
        <end position="195"/>
    </location>
    <ligand>
        <name>ATP</name>
        <dbReference type="ChEBI" id="CHEBI:30616"/>
    </ligand>
</feature>
<evidence type="ECO:0000256" key="5">
    <source>
        <dbReference type="ARBA" id="ARBA00022777"/>
    </source>
</evidence>
<evidence type="ECO:0000256" key="3">
    <source>
        <dbReference type="ARBA" id="ARBA00022679"/>
    </source>
</evidence>
<dbReference type="PROSITE" id="PS00108">
    <property type="entry name" value="PROTEIN_KINASE_ST"/>
    <property type="match status" value="1"/>
</dbReference>
<dbReference type="Proteomes" id="UP000046395">
    <property type="component" value="Unassembled WGS sequence"/>
</dbReference>
<reference evidence="19" key="1">
    <citation type="submission" date="2019-12" db="UniProtKB">
        <authorList>
            <consortium name="WormBaseParasite"/>
        </authorList>
    </citation>
    <scope>IDENTIFICATION</scope>
</reference>
<comment type="similarity">
    <text evidence="15">Belongs to the protein kinase superfamily. Ser/Thr protein kinase family. Aurora subfamily.</text>
</comment>
<keyword evidence="18" id="KW-1185">Reference proteome</keyword>
<evidence type="ECO:0000256" key="15">
    <source>
        <dbReference type="RuleBase" id="RU367134"/>
    </source>
</evidence>
<dbReference type="SMART" id="SM00220">
    <property type="entry name" value="S_TKc"/>
    <property type="match status" value="1"/>
</dbReference>
<accession>A0A5S6QF27</accession>
<dbReference type="Gene3D" id="1.10.510.10">
    <property type="entry name" value="Transferase(Phosphotransferase) domain 1"/>
    <property type="match status" value="1"/>
</dbReference>
<feature type="binding site" evidence="11">
    <location>
        <position position="125"/>
    </location>
    <ligand>
        <name>ATP</name>
        <dbReference type="ChEBI" id="CHEBI:30616"/>
    </ligand>
</feature>
<dbReference type="InterPro" id="IPR011009">
    <property type="entry name" value="Kinase-like_dom_sf"/>
</dbReference>
<evidence type="ECO:0000259" key="17">
    <source>
        <dbReference type="PROSITE" id="PS50011"/>
    </source>
</evidence>
<keyword evidence="7" id="KW-0469">Meiosis</keyword>
<evidence type="ECO:0000256" key="8">
    <source>
        <dbReference type="ARBA" id="ARBA00047899"/>
    </source>
</evidence>
<evidence type="ECO:0000256" key="7">
    <source>
        <dbReference type="ARBA" id="ARBA00023254"/>
    </source>
</evidence>
<dbReference type="InterPro" id="IPR000719">
    <property type="entry name" value="Prot_kinase_dom"/>
</dbReference>
<dbReference type="InterPro" id="IPR017441">
    <property type="entry name" value="Protein_kinase_ATP_BS"/>
</dbReference>
<keyword evidence="5 15" id="KW-0418">Kinase</keyword>
<dbReference type="InterPro" id="IPR001245">
    <property type="entry name" value="Ser-Thr/Tyr_kinase_cat_dom"/>
</dbReference>
<dbReference type="GO" id="GO:0030496">
    <property type="term" value="C:midbody"/>
    <property type="evidence" value="ECO:0007669"/>
    <property type="project" value="UniProtKB-SubCell"/>
</dbReference>
<evidence type="ECO:0000256" key="2">
    <source>
        <dbReference type="ARBA" id="ARBA00022527"/>
    </source>
</evidence>
<comment type="catalytic activity">
    <reaction evidence="8 15">
        <text>L-threonyl-[protein] + ATP = O-phospho-L-threonyl-[protein] + ADP + H(+)</text>
        <dbReference type="Rhea" id="RHEA:46608"/>
        <dbReference type="Rhea" id="RHEA-COMP:11060"/>
        <dbReference type="Rhea" id="RHEA-COMP:11605"/>
        <dbReference type="ChEBI" id="CHEBI:15378"/>
        <dbReference type="ChEBI" id="CHEBI:30013"/>
        <dbReference type="ChEBI" id="CHEBI:30616"/>
        <dbReference type="ChEBI" id="CHEBI:61977"/>
        <dbReference type="ChEBI" id="CHEBI:456216"/>
        <dbReference type="EC" id="2.7.11.1"/>
    </reaction>
</comment>
<feature type="active site" description="Proton acceptor" evidence="10">
    <location>
        <position position="238"/>
    </location>
</feature>
<dbReference type="PROSITE" id="PS00107">
    <property type="entry name" value="PROTEIN_KINASE_ATP"/>
    <property type="match status" value="1"/>
</dbReference>
<dbReference type="FunFam" id="3.30.200.20:FF:000042">
    <property type="entry name" value="Aurora kinase A"/>
    <property type="match status" value="1"/>
</dbReference>
<evidence type="ECO:0000256" key="4">
    <source>
        <dbReference type="ARBA" id="ARBA00022741"/>
    </source>
</evidence>
<evidence type="ECO:0000256" key="6">
    <source>
        <dbReference type="ARBA" id="ARBA00022840"/>
    </source>
</evidence>
<dbReference type="GO" id="GO:0004674">
    <property type="term" value="F:protein serine/threonine kinase activity"/>
    <property type="evidence" value="ECO:0007669"/>
    <property type="project" value="UniProtKB-KW"/>
</dbReference>
<dbReference type="GO" id="GO:0006325">
    <property type="term" value="P:chromatin organization"/>
    <property type="evidence" value="ECO:0007669"/>
    <property type="project" value="UniProtKB-ARBA"/>
</dbReference>
<evidence type="ECO:0000313" key="19">
    <source>
        <dbReference type="WBParaSite" id="TMUE_1000005981.1"/>
    </source>
</evidence>
<dbReference type="GO" id="GO:0032506">
    <property type="term" value="P:cytokinetic process"/>
    <property type="evidence" value="ECO:0007669"/>
    <property type="project" value="UniProtKB-ARBA"/>
</dbReference>
<dbReference type="InterPro" id="IPR030616">
    <property type="entry name" value="Aur-like"/>
</dbReference>
<feature type="region of interest" description="Disordered" evidence="16">
    <location>
        <begin position="73"/>
        <end position="107"/>
    </location>
</feature>
<dbReference type="AlphaFoldDB" id="A0A5S6QF27"/>
<keyword evidence="6 11" id="KW-0067">ATP-binding</keyword>
<keyword evidence="2 14" id="KW-0723">Serine/threonine-protein kinase</keyword>
<dbReference type="WBParaSite" id="TMUE_1000005981.1">
    <property type="protein sequence ID" value="TMUE_1000005981.1"/>
    <property type="gene ID" value="WBGene00285741"/>
</dbReference>
<dbReference type="PANTHER" id="PTHR24350">
    <property type="entry name" value="SERINE/THREONINE-PROTEIN KINASE IAL-RELATED"/>
    <property type="match status" value="1"/>
</dbReference>
<feature type="binding site" evidence="11">
    <location>
        <begin position="242"/>
        <end position="243"/>
    </location>
    <ligand>
        <name>ATP</name>
        <dbReference type="ChEBI" id="CHEBI:30616"/>
    </ligand>
</feature>
<feature type="binding site" evidence="11">
    <location>
        <position position="256"/>
    </location>
    <ligand>
        <name>ATP</name>
        <dbReference type="ChEBI" id="CHEBI:30616"/>
    </ligand>
</feature>
<feature type="domain" description="Protein kinase" evidence="17">
    <location>
        <begin position="115"/>
        <end position="365"/>
    </location>
</feature>
<dbReference type="GO" id="GO:0051321">
    <property type="term" value="P:meiotic cell cycle"/>
    <property type="evidence" value="ECO:0007669"/>
    <property type="project" value="UniProtKB-KW"/>
</dbReference>
<evidence type="ECO:0000256" key="9">
    <source>
        <dbReference type="ARBA" id="ARBA00048679"/>
    </source>
</evidence>
<dbReference type="PRINTS" id="PR00109">
    <property type="entry name" value="TYRKINASE"/>
</dbReference>
<evidence type="ECO:0000313" key="18">
    <source>
        <dbReference type="Proteomes" id="UP000046395"/>
    </source>
</evidence>
<dbReference type="GO" id="GO:0030261">
    <property type="term" value="P:chromosome condensation"/>
    <property type="evidence" value="ECO:0007669"/>
    <property type="project" value="UniProtKB-ARBA"/>
</dbReference>
<name>A0A5S6QF27_TRIMR</name>
<comment type="catalytic activity">
    <reaction evidence="9 15">
        <text>L-seryl-[protein] + ATP = O-phospho-L-seryl-[protein] + ADP + H(+)</text>
        <dbReference type="Rhea" id="RHEA:17989"/>
        <dbReference type="Rhea" id="RHEA-COMP:9863"/>
        <dbReference type="Rhea" id="RHEA-COMP:11604"/>
        <dbReference type="ChEBI" id="CHEBI:15378"/>
        <dbReference type="ChEBI" id="CHEBI:29999"/>
        <dbReference type="ChEBI" id="CHEBI:30616"/>
        <dbReference type="ChEBI" id="CHEBI:83421"/>
        <dbReference type="ChEBI" id="CHEBI:456216"/>
        <dbReference type="EC" id="2.7.11.1"/>
    </reaction>
</comment>
<dbReference type="InterPro" id="IPR008271">
    <property type="entry name" value="Ser/Thr_kinase_AS"/>
</dbReference>
<dbReference type="Gene3D" id="3.30.200.20">
    <property type="entry name" value="Phosphorylase Kinase, domain 1"/>
    <property type="match status" value="1"/>
</dbReference>
<keyword evidence="3 15" id="KW-0808">Transferase</keyword>
<feature type="binding site" evidence="11 13">
    <location>
        <position position="144"/>
    </location>
    <ligand>
        <name>ATP</name>
        <dbReference type="ChEBI" id="CHEBI:30616"/>
    </ligand>
</feature>
<evidence type="ECO:0000256" key="12">
    <source>
        <dbReference type="PIRSR" id="PIRSR630616-3"/>
    </source>
</evidence>
<sequence>MEENVGSEVKYDNYVANLKSKQNDGIGKEMVGSLVSKSQMKALCKADKAPKVKSAFPLTEDNRTNDRVAHLVSNTATSKNKDAVGQPPQIEPNKAEPPKPSAQNSEVKRWTLDDFELGRPLGNGRFGRVFLAREKARKHVVALKVMFKTSLIAANMENQIRREIEIQAHLRHRHIARLYGYFYDDARIYLVLEYAAKGHLYKLLKDAGQFTEDVAANYMAQIVDAVRYMHSKKVIHRDLKLENILVSSDDEIKISDFGWSVHSPSSRRDTLCGTVDYLPPEMVSGRPHDNKVDLWCLGVLLYEMLTGTPPFFCSDHRETCTRILKCSFNIPDKLSNEAKDLLSKMLRLNPEERLSLEEVAKHPFILRHTFN</sequence>
<organism evidence="18 19">
    <name type="scientific">Trichuris muris</name>
    <name type="common">Mouse whipworm</name>
    <dbReference type="NCBI Taxonomy" id="70415"/>
    <lineage>
        <taxon>Eukaryota</taxon>
        <taxon>Metazoa</taxon>
        <taxon>Ecdysozoa</taxon>
        <taxon>Nematoda</taxon>
        <taxon>Enoplea</taxon>
        <taxon>Dorylaimia</taxon>
        <taxon>Trichinellida</taxon>
        <taxon>Trichuridae</taxon>
        <taxon>Trichuris</taxon>
    </lineage>
</organism>
<evidence type="ECO:0000256" key="1">
    <source>
        <dbReference type="ARBA" id="ARBA00004214"/>
    </source>
</evidence>